<reference evidence="3" key="1">
    <citation type="submission" date="2022-01" db="EMBL/GenBank/DDBJ databases">
        <authorList>
            <person name="King R."/>
        </authorList>
    </citation>
    <scope>NUCLEOTIDE SEQUENCE</scope>
</reference>
<feature type="compositionally biased region" description="Polar residues" evidence="1">
    <location>
        <begin position="82"/>
        <end position="92"/>
    </location>
</feature>
<evidence type="ECO:0000256" key="1">
    <source>
        <dbReference type="SAM" id="MobiDB-lite"/>
    </source>
</evidence>
<dbReference type="EMBL" id="OU892279">
    <property type="protein sequence ID" value="CAG9765742.1"/>
    <property type="molecule type" value="Genomic_DNA"/>
</dbReference>
<feature type="compositionally biased region" description="Basic residues" evidence="1">
    <location>
        <begin position="96"/>
        <end position="108"/>
    </location>
</feature>
<dbReference type="OrthoDB" id="6614320at2759"/>
<organism evidence="3 4">
    <name type="scientific">Ceutorhynchus assimilis</name>
    <name type="common">cabbage seed weevil</name>
    <dbReference type="NCBI Taxonomy" id="467358"/>
    <lineage>
        <taxon>Eukaryota</taxon>
        <taxon>Metazoa</taxon>
        <taxon>Ecdysozoa</taxon>
        <taxon>Arthropoda</taxon>
        <taxon>Hexapoda</taxon>
        <taxon>Insecta</taxon>
        <taxon>Pterygota</taxon>
        <taxon>Neoptera</taxon>
        <taxon>Endopterygota</taxon>
        <taxon>Coleoptera</taxon>
        <taxon>Polyphaga</taxon>
        <taxon>Cucujiformia</taxon>
        <taxon>Curculionidae</taxon>
        <taxon>Ceutorhynchinae</taxon>
        <taxon>Ceutorhynchus</taxon>
    </lineage>
</organism>
<dbReference type="InterPro" id="IPR032071">
    <property type="entry name" value="DUF4806"/>
</dbReference>
<feature type="region of interest" description="Disordered" evidence="1">
    <location>
        <begin position="79"/>
        <end position="123"/>
    </location>
</feature>
<keyword evidence="4" id="KW-1185">Reference proteome</keyword>
<dbReference type="PANTHER" id="PTHR34153">
    <property type="entry name" value="SI:CH211-262H13.3-RELATED-RELATED"/>
    <property type="match status" value="1"/>
</dbReference>
<proteinExistence type="predicted"/>
<gene>
    <name evidence="3" type="ORF">CEUTPL_LOCUS6345</name>
</gene>
<evidence type="ECO:0000313" key="4">
    <source>
        <dbReference type="Proteomes" id="UP001152799"/>
    </source>
</evidence>
<dbReference type="AlphaFoldDB" id="A0A9N9MIZ0"/>
<dbReference type="Proteomes" id="UP001152799">
    <property type="component" value="Chromosome 3"/>
</dbReference>
<accession>A0A9N9MIZ0</accession>
<dbReference type="PANTHER" id="PTHR34153:SF2">
    <property type="entry name" value="SI:CH211-262H13.3-RELATED"/>
    <property type="match status" value="1"/>
</dbReference>
<evidence type="ECO:0000313" key="3">
    <source>
        <dbReference type="EMBL" id="CAG9765742.1"/>
    </source>
</evidence>
<protein>
    <recommendedName>
        <fullName evidence="2">DUF4806 domain-containing protein</fullName>
    </recommendedName>
</protein>
<dbReference type="Pfam" id="PF16064">
    <property type="entry name" value="DUF4806"/>
    <property type="match status" value="1"/>
</dbReference>
<evidence type="ECO:0000259" key="2">
    <source>
        <dbReference type="Pfam" id="PF16064"/>
    </source>
</evidence>
<feature type="domain" description="DUF4806" evidence="2">
    <location>
        <begin position="200"/>
        <end position="272"/>
    </location>
</feature>
<name>A0A9N9MIZ0_9CUCU</name>
<sequence length="316" mass="35880">MEKWAVIHFTDEGSVEAVPLIWFVKGTNECYWPPKNFKRFIPEFIKRQEVPGEQWECFPAKLMGQYDSYEVAIRKARKAQENSDLSSNNELTSSSVKKRKRSKSKKKYSSSDYSGTGTPSTFETTLKASSTRCGSMDDVNQSDKGSDKDFRKKVLRALNIISAKLSEQSEVLDTLLQRREGQRDMDPSTSQKLDEIMSLFPLQDEGVLDRLEELLGNAENSKALAKELSRMGGDDAKALTKKIMYRCFTNDLGELYSWDGAKGKKAFKALLIAQVILKASRENPRIQSDDHVVINAIKSWLVRAKDRRNNALKKKS</sequence>